<organism evidence="5 6">
    <name type="scientific">Streptomyces achromogenes</name>
    <dbReference type="NCBI Taxonomy" id="67255"/>
    <lineage>
        <taxon>Bacteria</taxon>
        <taxon>Bacillati</taxon>
        <taxon>Actinomycetota</taxon>
        <taxon>Actinomycetes</taxon>
        <taxon>Kitasatosporales</taxon>
        <taxon>Streptomycetaceae</taxon>
        <taxon>Streptomyces</taxon>
    </lineage>
</organism>
<evidence type="ECO:0000256" key="3">
    <source>
        <dbReference type="SAM" id="MobiDB-lite"/>
    </source>
</evidence>
<dbReference type="PANTHER" id="PTHR21363:SF0">
    <property type="entry name" value="PREPHENATE DEHYDROGENASE [NADP(+)]"/>
    <property type="match status" value="1"/>
</dbReference>
<protein>
    <submittedName>
        <fullName evidence="5">Prephenate dehydrogenase/arogenate dehydrogenase family protein</fullName>
    </submittedName>
</protein>
<comment type="similarity">
    <text evidence="1">Belongs to the prephenate/arogenate dehydrogenase family.</text>
</comment>
<evidence type="ECO:0000256" key="2">
    <source>
        <dbReference type="ARBA" id="ARBA00023002"/>
    </source>
</evidence>
<dbReference type="InterPro" id="IPR008927">
    <property type="entry name" value="6-PGluconate_DH-like_C_sf"/>
</dbReference>
<dbReference type="EMBL" id="CP108164">
    <property type="protein sequence ID" value="WTQ82334.1"/>
    <property type="molecule type" value="Genomic_DNA"/>
</dbReference>
<gene>
    <name evidence="5" type="ORF">OG350_19405</name>
</gene>
<reference evidence="5 6" key="1">
    <citation type="submission" date="2022-10" db="EMBL/GenBank/DDBJ databases">
        <title>The complete genomes of actinobacterial strains from the NBC collection.</title>
        <authorList>
            <person name="Joergensen T.S."/>
            <person name="Alvarez Arevalo M."/>
            <person name="Sterndorff E.B."/>
            <person name="Faurdal D."/>
            <person name="Vuksanovic O."/>
            <person name="Mourched A.-S."/>
            <person name="Charusanti P."/>
            <person name="Shaw S."/>
            <person name="Blin K."/>
            <person name="Weber T."/>
        </authorList>
    </citation>
    <scope>NUCLEOTIDE SEQUENCE [LARGE SCALE GENOMIC DNA]</scope>
    <source>
        <strain evidence="5 6">NBC_00156</strain>
    </source>
</reference>
<dbReference type="PROSITE" id="PS51176">
    <property type="entry name" value="PDH_ADH"/>
    <property type="match status" value="1"/>
</dbReference>
<dbReference type="Pfam" id="PF20463">
    <property type="entry name" value="PDH_C"/>
    <property type="match status" value="1"/>
</dbReference>
<dbReference type="Proteomes" id="UP001622557">
    <property type="component" value="Chromosome"/>
</dbReference>
<dbReference type="PANTHER" id="PTHR21363">
    <property type="entry name" value="PREPHENATE DEHYDROGENASE"/>
    <property type="match status" value="1"/>
</dbReference>
<keyword evidence="2" id="KW-0560">Oxidoreductase</keyword>
<name>A0ABZ1KRG0_STRAH</name>
<feature type="region of interest" description="Disordered" evidence="3">
    <location>
        <begin position="1"/>
        <end position="23"/>
    </location>
</feature>
<dbReference type="InterPro" id="IPR046826">
    <property type="entry name" value="PDH_N"/>
</dbReference>
<evidence type="ECO:0000313" key="6">
    <source>
        <dbReference type="Proteomes" id="UP001622557"/>
    </source>
</evidence>
<dbReference type="Gene3D" id="1.10.3660.10">
    <property type="entry name" value="6-phosphogluconate dehydrogenase C-terminal like domain"/>
    <property type="match status" value="1"/>
</dbReference>
<dbReference type="SUPFAM" id="SSF51735">
    <property type="entry name" value="NAD(P)-binding Rossmann-fold domains"/>
    <property type="match status" value="1"/>
</dbReference>
<dbReference type="SUPFAM" id="SSF48179">
    <property type="entry name" value="6-phosphogluconate dehydrogenase C-terminal domain-like"/>
    <property type="match status" value="1"/>
</dbReference>
<feature type="domain" description="Prephenate/arogenate dehydrogenase" evidence="4">
    <location>
        <begin position="27"/>
        <end position="315"/>
    </location>
</feature>
<proteinExistence type="inferred from homology"/>
<evidence type="ECO:0000313" key="5">
    <source>
        <dbReference type="EMBL" id="WTQ82334.1"/>
    </source>
</evidence>
<dbReference type="GeneID" id="97282637"/>
<dbReference type="Pfam" id="PF02153">
    <property type="entry name" value="PDH_N"/>
    <property type="match status" value="1"/>
</dbReference>
<dbReference type="InterPro" id="IPR050812">
    <property type="entry name" value="Preph/Arog_dehydrog"/>
</dbReference>
<evidence type="ECO:0000259" key="4">
    <source>
        <dbReference type="PROSITE" id="PS51176"/>
    </source>
</evidence>
<accession>A0ABZ1KRG0</accession>
<keyword evidence="6" id="KW-1185">Reference proteome</keyword>
<evidence type="ECO:0000256" key="1">
    <source>
        <dbReference type="ARBA" id="ARBA00007964"/>
    </source>
</evidence>
<dbReference type="InterPro" id="IPR046825">
    <property type="entry name" value="PDH_C"/>
</dbReference>
<dbReference type="RefSeq" id="WP_405448409.1">
    <property type="nucleotide sequence ID" value="NZ_CP108164.1"/>
</dbReference>
<dbReference type="InterPro" id="IPR036291">
    <property type="entry name" value="NAD(P)-bd_dom_sf"/>
</dbReference>
<sequence>MPTEGDAPMSTGSEPPRDPGPAAGRLARAVVVGGGGAVGHMFTERLAASGLAVTSVDIAPADRPPVAGVHRITGDVTSPAPPVRDAVVTADLVVLAVPEKVVLAAVRPLAALLRKDAVLADTTSVKGAVVARTRDALAEVPGGGGIEAVSLNPMYAPSLGPDGRPVAVVRLKDGPGVRALLGLMESWGARIVPVGAREHDRLMAAAQAATHAAVLAFGLSLKQLGVGITELSALAPPPHTAMLALLARITSAAPEVYWDVQTGSADAGRARAALKDGVGTLIELADTGDEAAFAATLAELRAYLGADAPRLADLCARMFRHTGRPA</sequence>
<dbReference type="InterPro" id="IPR003099">
    <property type="entry name" value="Prephen_DH"/>
</dbReference>
<dbReference type="Gene3D" id="3.40.50.720">
    <property type="entry name" value="NAD(P)-binding Rossmann-like Domain"/>
    <property type="match status" value="1"/>
</dbReference>